<dbReference type="EMBL" id="ML208355">
    <property type="protein sequence ID" value="TFK68285.1"/>
    <property type="molecule type" value="Genomic_DNA"/>
</dbReference>
<proteinExistence type="predicted"/>
<name>A0ACD3AS04_9AGAR</name>
<evidence type="ECO:0000313" key="1">
    <source>
        <dbReference type="EMBL" id="TFK68285.1"/>
    </source>
</evidence>
<accession>A0ACD3AS04</accession>
<organism evidence="1 2">
    <name type="scientific">Pluteus cervinus</name>
    <dbReference type="NCBI Taxonomy" id="181527"/>
    <lineage>
        <taxon>Eukaryota</taxon>
        <taxon>Fungi</taxon>
        <taxon>Dikarya</taxon>
        <taxon>Basidiomycota</taxon>
        <taxon>Agaricomycotina</taxon>
        <taxon>Agaricomycetes</taxon>
        <taxon>Agaricomycetidae</taxon>
        <taxon>Agaricales</taxon>
        <taxon>Pluteineae</taxon>
        <taxon>Pluteaceae</taxon>
        <taxon>Pluteus</taxon>
    </lineage>
</organism>
<gene>
    <name evidence="1" type="ORF">BDN72DRAFT_960359</name>
</gene>
<reference evidence="1 2" key="1">
    <citation type="journal article" date="2019" name="Nat. Ecol. Evol.">
        <title>Megaphylogeny resolves global patterns of mushroom evolution.</title>
        <authorList>
            <person name="Varga T."/>
            <person name="Krizsan K."/>
            <person name="Foldi C."/>
            <person name="Dima B."/>
            <person name="Sanchez-Garcia M."/>
            <person name="Sanchez-Ramirez S."/>
            <person name="Szollosi G.J."/>
            <person name="Szarkandi J.G."/>
            <person name="Papp V."/>
            <person name="Albert L."/>
            <person name="Andreopoulos W."/>
            <person name="Angelini C."/>
            <person name="Antonin V."/>
            <person name="Barry K.W."/>
            <person name="Bougher N.L."/>
            <person name="Buchanan P."/>
            <person name="Buyck B."/>
            <person name="Bense V."/>
            <person name="Catcheside P."/>
            <person name="Chovatia M."/>
            <person name="Cooper J."/>
            <person name="Damon W."/>
            <person name="Desjardin D."/>
            <person name="Finy P."/>
            <person name="Geml J."/>
            <person name="Haridas S."/>
            <person name="Hughes K."/>
            <person name="Justo A."/>
            <person name="Karasinski D."/>
            <person name="Kautmanova I."/>
            <person name="Kiss B."/>
            <person name="Kocsube S."/>
            <person name="Kotiranta H."/>
            <person name="LaButti K.M."/>
            <person name="Lechner B.E."/>
            <person name="Liimatainen K."/>
            <person name="Lipzen A."/>
            <person name="Lukacs Z."/>
            <person name="Mihaltcheva S."/>
            <person name="Morgado L.N."/>
            <person name="Niskanen T."/>
            <person name="Noordeloos M.E."/>
            <person name="Ohm R.A."/>
            <person name="Ortiz-Santana B."/>
            <person name="Ovrebo C."/>
            <person name="Racz N."/>
            <person name="Riley R."/>
            <person name="Savchenko A."/>
            <person name="Shiryaev A."/>
            <person name="Soop K."/>
            <person name="Spirin V."/>
            <person name="Szebenyi C."/>
            <person name="Tomsovsky M."/>
            <person name="Tulloss R.E."/>
            <person name="Uehling J."/>
            <person name="Grigoriev I.V."/>
            <person name="Vagvolgyi C."/>
            <person name="Papp T."/>
            <person name="Martin F.M."/>
            <person name="Miettinen O."/>
            <person name="Hibbett D.S."/>
            <person name="Nagy L.G."/>
        </authorList>
    </citation>
    <scope>NUCLEOTIDE SEQUENCE [LARGE SCALE GENOMIC DNA]</scope>
    <source>
        <strain evidence="1 2">NL-1719</strain>
    </source>
</reference>
<sequence length="146" mass="16551">MSVSQLSPERIAEYKRAFTAFDQDGNGKITASELSQAFESLGRHYTQAEIQTQLKTVDANQNGTLEFQEFLELVVLLKQHDVSEVREAFKRYDKDGNGRISKKELKEMMLSLGEKLSDAQIDEMIREADANGNGEIELEEFIKIMG</sequence>
<evidence type="ECO:0000313" key="2">
    <source>
        <dbReference type="Proteomes" id="UP000308600"/>
    </source>
</evidence>
<dbReference type="Proteomes" id="UP000308600">
    <property type="component" value="Unassembled WGS sequence"/>
</dbReference>
<protein>
    <submittedName>
        <fullName evidence="1">Calmodulin-like protein</fullName>
    </submittedName>
</protein>
<keyword evidence="2" id="KW-1185">Reference proteome</keyword>